<dbReference type="GO" id="GO:0016409">
    <property type="term" value="F:palmitoyltransferase activity"/>
    <property type="evidence" value="ECO:0007669"/>
    <property type="project" value="TreeGrafter"/>
</dbReference>
<reference evidence="8" key="1">
    <citation type="submission" date="2025-08" db="UniProtKB">
        <authorList>
            <consortium name="RefSeq"/>
        </authorList>
    </citation>
    <scope>IDENTIFICATION</scope>
    <source>
        <tissue evidence="8">Muscle</tissue>
    </source>
</reference>
<gene>
    <name evidence="8" type="primary">LOC117230192</name>
</gene>
<dbReference type="GO" id="GO:0016020">
    <property type="term" value="C:membrane"/>
    <property type="evidence" value="ECO:0007669"/>
    <property type="project" value="UniProtKB-SubCell"/>
</dbReference>
<feature type="transmembrane region" description="Helical" evidence="6">
    <location>
        <begin position="17"/>
        <end position="41"/>
    </location>
</feature>
<feature type="transmembrane region" description="Helical" evidence="6">
    <location>
        <begin position="440"/>
        <end position="459"/>
    </location>
</feature>
<accession>A0A6J3JT07</accession>
<feature type="transmembrane region" description="Helical" evidence="6">
    <location>
        <begin position="398"/>
        <end position="419"/>
    </location>
</feature>
<organism evidence="7 8">
    <name type="scientific">Bombus vosnesenskii</name>
    <dbReference type="NCBI Taxonomy" id="207650"/>
    <lineage>
        <taxon>Eukaryota</taxon>
        <taxon>Metazoa</taxon>
        <taxon>Ecdysozoa</taxon>
        <taxon>Arthropoda</taxon>
        <taxon>Hexapoda</taxon>
        <taxon>Insecta</taxon>
        <taxon>Pterygota</taxon>
        <taxon>Neoptera</taxon>
        <taxon>Endopterygota</taxon>
        <taxon>Hymenoptera</taxon>
        <taxon>Apocrita</taxon>
        <taxon>Aculeata</taxon>
        <taxon>Apoidea</taxon>
        <taxon>Anthophila</taxon>
        <taxon>Apidae</taxon>
        <taxon>Bombus</taxon>
        <taxon>Pyrobombus</taxon>
    </lineage>
</organism>
<dbReference type="Pfam" id="PF03062">
    <property type="entry name" value="MBOAT"/>
    <property type="match status" value="1"/>
</dbReference>
<feature type="transmembrane region" description="Helical" evidence="6">
    <location>
        <begin position="144"/>
        <end position="161"/>
    </location>
</feature>
<keyword evidence="7" id="KW-1185">Reference proteome</keyword>
<keyword evidence="2 6" id="KW-0812">Transmembrane</keyword>
<dbReference type="Proteomes" id="UP000504631">
    <property type="component" value="Unplaced"/>
</dbReference>
<evidence type="ECO:0000256" key="6">
    <source>
        <dbReference type="SAM" id="Phobius"/>
    </source>
</evidence>
<dbReference type="KEGG" id="bvk:117230192"/>
<dbReference type="GeneID" id="117230192"/>
<dbReference type="PANTHER" id="PTHR13285:SF18">
    <property type="entry name" value="PROTEIN-CYSTEINE N-PALMITOYLTRANSFERASE RASP"/>
    <property type="match status" value="1"/>
</dbReference>
<feature type="transmembrane region" description="Helical" evidence="6">
    <location>
        <begin position="479"/>
        <end position="498"/>
    </location>
</feature>
<sequence length="509" mass="60691">MTSATDRIIKLYKYESFLYFLLWTGAVLYSIYEVFLINSYFTNYDDLYGDFAPGWTWIGRKQDVSDEEWRIWVPLMIKLIPWLFLHHFISHFIKIISNSMLLCCWYILISLLFLYYCIGTFSMLCALMHPSILYILTYKHGKSIIWMINILFLFIIHFLKIPGGFFQNTLKLNDEEHYILTHILCWVQLRSISYSMDNIKSHLENKCDYILFFVQNLLYKLAYCLYLPTLSLGPLVLYQEFINSVKGSFQFLRPANLGNFLFNVIRYIFWILFANLFLHFLYFSAIQYHPEVIKDLNPWALYGLGYCMGQFFLIKYVVVYGLNHTLCAIDNVKAPPQPKCVARIHLYSDMWKYFDQGLYKFLIRYIYVPSLKSNFNKLLASFLCFTFVFLWHGMQINIFIWAFLNFVGLNIESLIKLTGKNKYFLNVRKRYLSETNARRFHCILASPLLAISVISNFYFFVGEEIGNIYISRILHDTWYSTFVLLFFLYCCCQVSIDIKNWELQKYSKL</sequence>
<feature type="transmembrane region" description="Helical" evidence="6">
    <location>
        <begin position="71"/>
        <end position="89"/>
    </location>
</feature>
<feature type="transmembrane region" description="Helical" evidence="6">
    <location>
        <begin position="101"/>
        <end position="124"/>
    </location>
</feature>
<dbReference type="PANTHER" id="PTHR13285">
    <property type="entry name" value="ACYLTRANSFERASE"/>
    <property type="match status" value="1"/>
</dbReference>
<evidence type="ECO:0000313" key="8">
    <source>
        <dbReference type="RefSeq" id="XP_033343230.1"/>
    </source>
</evidence>
<proteinExistence type="inferred from homology"/>
<dbReference type="InterPro" id="IPR051085">
    <property type="entry name" value="MB_O-acyltransferase"/>
</dbReference>
<name>A0A6J3JT07_9HYME</name>
<feature type="transmembrane region" description="Helical" evidence="6">
    <location>
        <begin position="267"/>
        <end position="287"/>
    </location>
</feature>
<protein>
    <submittedName>
        <fullName evidence="8">Protein-cysteine N-palmitoyltransferase Rasp isoform X1</fullName>
    </submittedName>
</protein>
<evidence type="ECO:0000256" key="2">
    <source>
        <dbReference type="ARBA" id="ARBA00022692"/>
    </source>
</evidence>
<keyword evidence="4 6" id="KW-0472">Membrane</keyword>
<dbReference type="InterPro" id="IPR004299">
    <property type="entry name" value="MBOAT_fam"/>
</dbReference>
<evidence type="ECO:0000256" key="5">
    <source>
        <dbReference type="ARBA" id="ARBA00038268"/>
    </source>
</evidence>
<dbReference type="RefSeq" id="XP_033343230.1">
    <property type="nucleotide sequence ID" value="XM_033487339.1"/>
</dbReference>
<evidence type="ECO:0000313" key="7">
    <source>
        <dbReference type="Proteomes" id="UP000504631"/>
    </source>
</evidence>
<evidence type="ECO:0000256" key="1">
    <source>
        <dbReference type="ARBA" id="ARBA00004141"/>
    </source>
</evidence>
<evidence type="ECO:0000256" key="4">
    <source>
        <dbReference type="ARBA" id="ARBA00023136"/>
    </source>
</evidence>
<feature type="transmembrane region" description="Helical" evidence="6">
    <location>
        <begin position="299"/>
        <end position="318"/>
    </location>
</feature>
<dbReference type="CTD" id="44098"/>
<comment type="subcellular location">
    <subcellularLocation>
        <location evidence="1">Membrane</location>
        <topology evidence="1">Multi-pass membrane protein</topology>
    </subcellularLocation>
</comment>
<dbReference type="GO" id="GO:0005783">
    <property type="term" value="C:endoplasmic reticulum"/>
    <property type="evidence" value="ECO:0007669"/>
    <property type="project" value="TreeGrafter"/>
</dbReference>
<dbReference type="AlphaFoldDB" id="A0A6J3JT07"/>
<keyword evidence="3 6" id="KW-1133">Transmembrane helix</keyword>
<evidence type="ECO:0000256" key="3">
    <source>
        <dbReference type="ARBA" id="ARBA00022989"/>
    </source>
</evidence>
<comment type="similarity">
    <text evidence="5">Belongs to the membrane-bound acyltransferase family. HHAT subfamily.</text>
</comment>